<feature type="region of interest" description="Disordered" evidence="1">
    <location>
        <begin position="1"/>
        <end position="45"/>
    </location>
</feature>
<feature type="compositionally biased region" description="Polar residues" evidence="1">
    <location>
        <begin position="102"/>
        <end position="114"/>
    </location>
</feature>
<feature type="compositionally biased region" description="Basic and acidic residues" evidence="1">
    <location>
        <begin position="1"/>
        <end position="13"/>
    </location>
</feature>
<accession>A0A433QZ61</accession>
<evidence type="ECO:0000256" key="1">
    <source>
        <dbReference type="SAM" id="MobiDB-lite"/>
    </source>
</evidence>
<dbReference type="AlphaFoldDB" id="A0A433QZ61"/>
<feature type="compositionally biased region" description="Polar residues" evidence="1">
    <location>
        <begin position="627"/>
        <end position="651"/>
    </location>
</feature>
<dbReference type="EMBL" id="RBNJ01000246">
    <property type="protein sequence ID" value="RUS35031.1"/>
    <property type="molecule type" value="Genomic_DNA"/>
</dbReference>
<gene>
    <name evidence="2" type="ORF">BC938DRAFT_476676</name>
</gene>
<keyword evidence="3" id="KW-1185">Reference proteome</keyword>
<feature type="compositionally biased region" description="Polar residues" evidence="1">
    <location>
        <begin position="483"/>
        <end position="507"/>
    </location>
</feature>
<feature type="region of interest" description="Disordered" evidence="1">
    <location>
        <begin position="458"/>
        <end position="560"/>
    </location>
</feature>
<sequence>MTDAPPERTENFRNHASSSAAHVSPSDMGPDEENNQSPPAAHLEHLFDDFSEVLYKVQEEEGRDIRRSSLYQKKANTRPTDSHIAILAENRSVQTSSDEFATISENTTPNSTFSGYFEPGESSTSPEPKLKDKKYHDDLNNSLGGFARVLDPNFEGFTKTPKQRSYSKKGYGNLAVNTIEILREGLKKDAEINRLKPQNDNLNRSRRYEPRGRTASLAGIEVGEVHVNSARNRIGGVIRKLLHKRRHDKFELEEWQSEWDELMEAFIEVAPTPSRMEAVIEVAPTPSRMEAVIEVVPTPSGMEAFNEVAPTPSGMEEFIEVAPTPNSSRILRGDVDEQSVGNNNNFKNDPTFSKAKAAFYSWLEKQLEEEKEDAELIELHMLGNCIADIIDKDQLVMLVPIHLLDDMNWYTDELGIRLYVRWQLTEDQLQKLNEVIKNKGTLFKGVEQLIVVDVAASGVGGDNVDPSDSSNSEGHDADGHNRSVGQSDGENRLSQRSGAGSGQSPAKSSHKHEPNEGGSSSAGVGTLDLDGAVDANRPNTSGNNDEGVDGGGLSRPEASSSTESVIRNWRHLLGSFCECFHCCFSGVSRDHHIIEAEENSRPGFHAGDDPTTQYNEAMTPSIPPIFSNPTDETPQITVTSSIGSPDSTNERTAAGGLHSSTEENNTHSNTSTSMPNIMNHNRETNVSQGINAAGAIFQYSNVNVFNEICRRAPTPERSEDTKFFVSVYTSTIAVLEDKKQEFTIQFTLKITVSKSSHEFELSKIVLAGGLEHLIPNERYYFNNLLIEIAPCNAKTKYDQVQPVDENRGNWLTSLRTTSNAIRWCHKIDDPEKQAGVLRYKIETHRVKHEWEHFDREPTEYSIDLKVGLTFSRHRFYTGARLQNDYDLVNSVSIRVKNIREHHKVTKPPSVLLCTWELTKAKYVSRGLNSRDTSEAVVCRAHFAECAKCCTLAAGIGTIRKPPKLQDDKLPVP</sequence>
<feature type="region of interest" description="Disordered" evidence="1">
    <location>
        <begin position="627"/>
        <end position="680"/>
    </location>
</feature>
<proteinExistence type="predicted"/>
<evidence type="ECO:0000313" key="2">
    <source>
        <dbReference type="EMBL" id="RUS35031.1"/>
    </source>
</evidence>
<feature type="region of interest" description="Disordered" evidence="1">
    <location>
        <begin position="102"/>
        <end position="133"/>
    </location>
</feature>
<dbReference type="Proteomes" id="UP000274822">
    <property type="component" value="Unassembled WGS sequence"/>
</dbReference>
<name>A0A433QZ61_9FUNG</name>
<reference evidence="2 3" key="1">
    <citation type="journal article" date="2018" name="New Phytol.">
        <title>Phylogenomics of Endogonaceae and evolution of mycorrhizas within Mucoromycota.</title>
        <authorList>
            <person name="Chang Y."/>
            <person name="Desiro A."/>
            <person name="Na H."/>
            <person name="Sandor L."/>
            <person name="Lipzen A."/>
            <person name="Clum A."/>
            <person name="Barry K."/>
            <person name="Grigoriev I.V."/>
            <person name="Martin F.M."/>
            <person name="Stajich J.E."/>
            <person name="Smith M.E."/>
            <person name="Bonito G."/>
            <person name="Spatafora J.W."/>
        </authorList>
    </citation>
    <scope>NUCLEOTIDE SEQUENCE [LARGE SCALE GENOMIC DNA]</scope>
    <source>
        <strain evidence="2 3">AD002</strain>
    </source>
</reference>
<protein>
    <submittedName>
        <fullName evidence="2">Uncharacterized protein</fullName>
    </submittedName>
</protein>
<organism evidence="2 3">
    <name type="scientific">Jimgerdemannia flammicorona</name>
    <dbReference type="NCBI Taxonomy" id="994334"/>
    <lineage>
        <taxon>Eukaryota</taxon>
        <taxon>Fungi</taxon>
        <taxon>Fungi incertae sedis</taxon>
        <taxon>Mucoromycota</taxon>
        <taxon>Mucoromycotina</taxon>
        <taxon>Endogonomycetes</taxon>
        <taxon>Endogonales</taxon>
        <taxon>Endogonaceae</taxon>
        <taxon>Jimgerdemannia</taxon>
    </lineage>
</organism>
<evidence type="ECO:0000313" key="3">
    <source>
        <dbReference type="Proteomes" id="UP000274822"/>
    </source>
</evidence>
<comment type="caution">
    <text evidence="2">The sequence shown here is derived from an EMBL/GenBank/DDBJ whole genome shotgun (WGS) entry which is preliminary data.</text>
</comment>